<keyword evidence="2" id="KW-0328">Glycosyltransferase</keyword>
<evidence type="ECO:0000313" key="11">
    <source>
        <dbReference type="Proteomes" id="UP000177258"/>
    </source>
</evidence>
<evidence type="ECO:0000256" key="5">
    <source>
        <dbReference type="ARBA" id="ARBA00022985"/>
    </source>
</evidence>
<keyword evidence="5" id="KW-0448">Lipopolysaccharide biosynthesis</keyword>
<evidence type="ECO:0000256" key="7">
    <source>
        <dbReference type="ARBA" id="ARBA00023136"/>
    </source>
</evidence>
<dbReference type="InterPro" id="IPR050256">
    <property type="entry name" value="Glycosyltransferase_2"/>
</dbReference>
<evidence type="ECO:0000256" key="3">
    <source>
        <dbReference type="ARBA" id="ARBA00022679"/>
    </source>
</evidence>
<feature type="transmembrane region" description="Helical" evidence="8">
    <location>
        <begin position="269"/>
        <end position="292"/>
    </location>
</feature>
<keyword evidence="1" id="KW-1003">Cell membrane</keyword>
<keyword evidence="6 8" id="KW-1133">Transmembrane helix</keyword>
<evidence type="ECO:0000256" key="1">
    <source>
        <dbReference type="ARBA" id="ARBA00022475"/>
    </source>
</evidence>
<evidence type="ECO:0000256" key="6">
    <source>
        <dbReference type="ARBA" id="ARBA00022989"/>
    </source>
</evidence>
<reference evidence="10 11" key="1">
    <citation type="journal article" date="2016" name="Nat. Commun.">
        <title>Thousands of microbial genomes shed light on interconnected biogeochemical processes in an aquifer system.</title>
        <authorList>
            <person name="Anantharaman K."/>
            <person name="Brown C.T."/>
            <person name="Hug L.A."/>
            <person name="Sharon I."/>
            <person name="Castelle C.J."/>
            <person name="Probst A.J."/>
            <person name="Thomas B.C."/>
            <person name="Singh A."/>
            <person name="Wilkins M.J."/>
            <person name="Karaoz U."/>
            <person name="Brodie E.L."/>
            <person name="Williams K.H."/>
            <person name="Hubbard S.S."/>
            <person name="Banfield J.F."/>
        </authorList>
    </citation>
    <scope>NUCLEOTIDE SEQUENCE [LARGE SCALE GENOMIC DNA]</scope>
</reference>
<evidence type="ECO:0000256" key="4">
    <source>
        <dbReference type="ARBA" id="ARBA00022692"/>
    </source>
</evidence>
<accession>A0A1F5JY66</accession>
<name>A0A1F5JY66_9BACT</name>
<keyword evidence="3" id="KW-0808">Transferase</keyword>
<dbReference type="CDD" id="cd04187">
    <property type="entry name" value="DPM1_like_bac"/>
    <property type="match status" value="1"/>
</dbReference>
<dbReference type="GO" id="GO:0009103">
    <property type="term" value="P:lipopolysaccharide biosynthetic process"/>
    <property type="evidence" value="ECO:0007669"/>
    <property type="project" value="UniProtKB-KW"/>
</dbReference>
<dbReference type="PANTHER" id="PTHR48090:SF3">
    <property type="entry name" value="UNDECAPRENYL-PHOSPHATE 4-DEOXY-4-FORMAMIDO-L-ARABINOSE TRANSFERASE"/>
    <property type="match status" value="1"/>
</dbReference>
<gene>
    <name evidence="10" type="ORF">A3D83_01340</name>
</gene>
<dbReference type="GO" id="GO:0016757">
    <property type="term" value="F:glycosyltransferase activity"/>
    <property type="evidence" value="ECO:0007669"/>
    <property type="project" value="UniProtKB-KW"/>
</dbReference>
<protein>
    <recommendedName>
        <fullName evidence="9">Glycosyltransferase 2-like domain-containing protein</fullName>
    </recommendedName>
</protein>
<feature type="domain" description="Glycosyltransferase 2-like" evidence="9">
    <location>
        <begin position="4"/>
        <end position="169"/>
    </location>
</feature>
<dbReference type="SUPFAM" id="SSF53448">
    <property type="entry name" value="Nucleotide-diphospho-sugar transferases"/>
    <property type="match status" value="1"/>
</dbReference>
<dbReference type="Gene3D" id="3.90.550.10">
    <property type="entry name" value="Spore Coat Polysaccharide Biosynthesis Protein SpsA, Chain A"/>
    <property type="match status" value="1"/>
</dbReference>
<sequence length="316" mass="36051">MYLSVVVPFYNEESNLPKLNKELLKILATIKNRCEIIYIDDSSTDDSAECLLRDVKSNKNKKIQIKLVSFRINFGQTAATSAGIDLAEGQIIAIMDADLQNDPADLPVMIKELETGFDAVVGWRKNRQDDSLRVFLSDVANWLIRKIFKTPFHDLGCSLKVIRKDLLKDIRFYGETHRILSALLFWKGASIKEIVVHHRKRHTGKSKYGYSRIIKLILDLVTSKFLSAYGTKPSYIFGSLGIYSILVSFPLIGLVLYDKLFQGVFVHKNPLFIVAIFLILLGIQFLLMGLLAELIARAYFESQKKTTYEIKNMKVY</sequence>
<dbReference type="InterPro" id="IPR029044">
    <property type="entry name" value="Nucleotide-diphossugar_trans"/>
</dbReference>
<dbReference type="InterPro" id="IPR001173">
    <property type="entry name" value="Glyco_trans_2-like"/>
</dbReference>
<organism evidence="10 11">
    <name type="scientific">Candidatus Daviesbacteria bacterium RIFCSPHIGHO2_02_FULL_41_10</name>
    <dbReference type="NCBI Taxonomy" id="1797774"/>
    <lineage>
        <taxon>Bacteria</taxon>
        <taxon>Candidatus Daviesiibacteriota</taxon>
    </lineage>
</organism>
<dbReference type="EMBL" id="MFDB01000008">
    <property type="protein sequence ID" value="OGE33599.1"/>
    <property type="molecule type" value="Genomic_DNA"/>
</dbReference>
<dbReference type="GO" id="GO:0005886">
    <property type="term" value="C:plasma membrane"/>
    <property type="evidence" value="ECO:0007669"/>
    <property type="project" value="TreeGrafter"/>
</dbReference>
<dbReference type="AlphaFoldDB" id="A0A1F5JY66"/>
<proteinExistence type="predicted"/>
<evidence type="ECO:0000259" key="9">
    <source>
        <dbReference type="Pfam" id="PF00535"/>
    </source>
</evidence>
<dbReference type="Proteomes" id="UP000177258">
    <property type="component" value="Unassembled WGS sequence"/>
</dbReference>
<keyword evidence="7 8" id="KW-0472">Membrane</keyword>
<evidence type="ECO:0000256" key="8">
    <source>
        <dbReference type="SAM" id="Phobius"/>
    </source>
</evidence>
<evidence type="ECO:0000256" key="2">
    <source>
        <dbReference type="ARBA" id="ARBA00022676"/>
    </source>
</evidence>
<keyword evidence="4 8" id="KW-0812">Transmembrane</keyword>
<comment type="caution">
    <text evidence="10">The sequence shown here is derived from an EMBL/GenBank/DDBJ whole genome shotgun (WGS) entry which is preliminary data.</text>
</comment>
<dbReference type="Pfam" id="PF00535">
    <property type="entry name" value="Glycos_transf_2"/>
    <property type="match status" value="1"/>
</dbReference>
<dbReference type="PANTHER" id="PTHR48090">
    <property type="entry name" value="UNDECAPRENYL-PHOSPHATE 4-DEOXY-4-FORMAMIDO-L-ARABINOSE TRANSFERASE-RELATED"/>
    <property type="match status" value="1"/>
</dbReference>
<evidence type="ECO:0000313" key="10">
    <source>
        <dbReference type="EMBL" id="OGE33599.1"/>
    </source>
</evidence>
<feature type="transmembrane region" description="Helical" evidence="8">
    <location>
        <begin position="235"/>
        <end position="257"/>
    </location>
</feature>